<gene>
    <name evidence="1" type="ORF">BDM02DRAFT_3143842</name>
</gene>
<sequence>MTSLNFQPIIVQPENYAKALLINSFSLALVFACIYLPLLGVFVFKAVRNPTYVLWITAFFCQVRVVSFAMRAALAKSATAGQNFDLVLSQQIIYGVGFFGILYSAYIMVLDREFIKGTAGHSPLSRITGNRHLIRLALVAAVSLSITGAVMANTGTKQNTIDLGKQLRTASVVIFLVVAAFLVIHIMFSISTEMRNTSGEKVQNSLAPYGLHILLLAGLFLLVREIFFVATNNKTTQYKERLFYPFAACTELAAVLLFLSPGLIPLKRELAEASRVGSYVSPSSYSFAPTY</sequence>
<reference evidence="1" key="2">
    <citation type="journal article" date="2020" name="Nat. Commun.">
        <title>Large-scale genome sequencing of mycorrhizal fungi provides insights into the early evolution of symbiotic traits.</title>
        <authorList>
            <person name="Miyauchi S."/>
            <person name="Kiss E."/>
            <person name="Kuo A."/>
            <person name="Drula E."/>
            <person name="Kohler A."/>
            <person name="Sanchez-Garcia M."/>
            <person name="Morin E."/>
            <person name="Andreopoulos B."/>
            <person name="Barry K.W."/>
            <person name="Bonito G."/>
            <person name="Buee M."/>
            <person name="Carver A."/>
            <person name="Chen C."/>
            <person name="Cichocki N."/>
            <person name="Clum A."/>
            <person name="Culley D."/>
            <person name="Crous P.W."/>
            <person name="Fauchery L."/>
            <person name="Girlanda M."/>
            <person name="Hayes R.D."/>
            <person name="Keri Z."/>
            <person name="LaButti K."/>
            <person name="Lipzen A."/>
            <person name="Lombard V."/>
            <person name="Magnuson J."/>
            <person name="Maillard F."/>
            <person name="Murat C."/>
            <person name="Nolan M."/>
            <person name="Ohm R.A."/>
            <person name="Pangilinan J."/>
            <person name="Pereira M.F."/>
            <person name="Perotto S."/>
            <person name="Peter M."/>
            <person name="Pfister S."/>
            <person name="Riley R."/>
            <person name="Sitrit Y."/>
            <person name="Stielow J.B."/>
            <person name="Szollosi G."/>
            <person name="Zifcakova L."/>
            <person name="Stursova M."/>
            <person name="Spatafora J.W."/>
            <person name="Tedersoo L."/>
            <person name="Vaario L.M."/>
            <person name="Yamada A."/>
            <person name="Yan M."/>
            <person name="Wang P."/>
            <person name="Xu J."/>
            <person name="Bruns T."/>
            <person name="Baldrian P."/>
            <person name="Vilgalys R."/>
            <person name="Dunand C."/>
            <person name="Henrissat B."/>
            <person name="Grigoriev I.V."/>
            <person name="Hibbett D."/>
            <person name="Nagy L.G."/>
            <person name="Martin F.M."/>
        </authorList>
    </citation>
    <scope>NUCLEOTIDE SEQUENCE</scope>
    <source>
        <strain evidence="1">P2</strain>
    </source>
</reference>
<organism evidence="1 2">
    <name type="scientific">Thelephora ganbajun</name>
    <name type="common">Ganba fungus</name>
    <dbReference type="NCBI Taxonomy" id="370292"/>
    <lineage>
        <taxon>Eukaryota</taxon>
        <taxon>Fungi</taxon>
        <taxon>Dikarya</taxon>
        <taxon>Basidiomycota</taxon>
        <taxon>Agaricomycotina</taxon>
        <taxon>Agaricomycetes</taxon>
        <taxon>Thelephorales</taxon>
        <taxon>Thelephoraceae</taxon>
        <taxon>Thelephora</taxon>
    </lineage>
</organism>
<evidence type="ECO:0000313" key="2">
    <source>
        <dbReference type="Proteomes" id="UP000886501"/>
    </source>
</evidence>
<keyword evidence="2" id="KW-1185">Reference proteome</keyword>
<dbReference type="EMBL" id="MU118009">
    <property type="protein sequence ID" value="KAF9648708.1"/>
    <property type="molecule type" value="Genomic_DNA"/>
</dbReference>
<dbReference type="Proteomes" id="UP000886501">
    <property type="component" value="Unassembled WGS sequence"/>
</dbReference>
<reference evidence="1" key="1">
    <citation type="submission" date="2019-10" db="EMBL/GenBank/DDBJ databases">
        <authorList>
            <consortium name="DOE Joint Genome Institute"/>
            <person name="Kuo A."/>
            <person name="Miyauchi S."/>
            <person name="Kiss E."/>
            <person name="Drula E."/>
            <person name="Kohler A."/>
            <person name="Sanchez-Garcia M."/>
            <person name="Andreopoulos B."/>
            <person name="Barry K.W."/>
            <person name="Bonito G."/>
            <person name="Buee M."/>
            <person name="Carver A."/>
            <person name="Chen C."/>
            <person name="Cichocki N."/>
            <person name="Clum A."/>
            <person name="Culley D."/>
            <person name="Crous P.W."/>
            <person name="Fauchery L."/>
            <person name="Girlanda M."/>
            <person name="Hayes R."/>
            <person name="Keri Z."/>
            <person name="Labutti K."/>
            <person name="Lipzen A."/>
            <person name="Lombard V."/>
            <person name="Magnuson J."/>
            <person name="Maillard F."/>
            <person name="Morin E."/>
            <person name="Murat C."/>
            <person name="Nolan M."/>
            <person name="Ohm R."/>
            <person name="Pangilinan J."/>
            <person name="Pereira M."/>
            <person name="Perotto S."/>
            <person name="Peter M."/>
            <person name="Riley R."/>
            <person name="Sitrit Y."/>
            <person name="Stielow B."/>
            <person name="Szollosi G."/>
            <person name="Zifcakova L."/>
            <person name="Stursova M."/>
            <person name="Spatafora J.W."/>
            <person name="Tedersoo L."/>
            <person name="Vaario L.-M."/>
            <person name="Yamada A."/>
            <person name="Yan M."/>
            <person name="Wang P."/>
            <person name="Xu J."/>
            <person name="Bruns T."/>
            <person name="Baldrian P."/>
            <person name="Vilgalys R."/>
            <person name="Henrissat B."/>
            <person name="Grigoriev I.V."/>
            <person name="Hibbett D."/>
            <person name="Nagy L.G."/>
            <person name="Martin F.M."/>
        </authorList>
    </citation>
    <scope>NUCLEOTIDE SEQUENCE</scope>
    <source>
        <strain evidence="1">P2</strain>
    </source>
</reference>
<name>A0ACB6ZGZ0_THEGA</name>
<protein>
    <submittedName>
        <fullName evidence="1">Uncharacterized protein</fullName>
    </submittedName>
</protein>
<evidence type="ECO:0000313" key="1">
    <source>
        <dbReference type="EMBL" id="KAF9648708.1"/>
    </source>
</evidence>
<comment type="caution">
    <text evidence="1">The sequence shown here is derived from an EMBL/GenBank/DDBJ whole genome shotgun (WGS) entry which is preliminary data.</text>
</comment>
<proteinExistence type="predicted"/>
<accession>A0ACB6ZGZ0</accession>